<dbReference type="SMART" id="SM00409">
    <property type="entry name" value="IG"/>
    <property type="match status" value="2"/>
</dbReference>
<dbReference type="InterPro" id="IPR003598">
    <property type="entry name" value="Ig_sub2"/>
</dbReference>
<dbReference type="InterPro" id="IPR007110">
    <property type="entry name" value="Ig-like_dom"/>
</dbReference>
<name>A0A653DHB3_CALMS</name>
<organism evidence="10 11">
    <name type="scientific">Callosobruchus maculatus</name>
    <name type="common">Southern cowpea weevil</name>
    <name type="synonym">Pulse bruchid</name>
    <dbReference type="NCBI Taxonomy" id="64391"/>
    <lineage>
        <taxon>Eukaryota</taxon>
        <taxon>Metazoa</taxon>
        <taxon>Ecdysozoa</taxon>
        <taxon>Arthropoda</taxon>
        <taxon>Hexapoda</taxon>
        <taxon>Insecta</taxon>
        <taxon>Pterygota</taxon>
        <taxon>Neoptera</taxon>
        <taxon>Endopterygota</taxon>
        <taxon>Coleoptera</taxon>
        <taxon>Polyphaga</taxon>
        <taxon>Cucujiformia</taxon>
        <taxon>Chrysomeloidea</taxon>
        <taxon>Chrysomelidae</taxon>
        <taxon>Bruchinae</taxon>
        <taxon>Bruchini</taxon>
        <taxon>Callosobruchus</taxon>
    </lineage>
</organism>
<dbReference type="InterPro" id="IPR051170">
    <property type="entry name" value="Neural/epithelial_adhesion"/>
</dbReference>
<gene>
    <name evidence="10" type="ORF">CALMAC_LOCUS17558</name>
</gene>
<proteinExistence type="predicted"/>
<dbReference type="InterPro" id="IPR036179">
    <property type="entry name" value="Ig-like_dom_sf"/>
</dbReference>
<evidence type="ECO:0000256" key="2">
    <source>
        <dbReference type="ARBA" id="ARBA00022475"/>
    </source>
</evidence>
<dbReference type="GO" id="GO:0005886">
    <property type="term" value="C:plasma membrane"/>
    <property type="evidence" value="ECO:0007669"/>
    <property type="project" value="UniProtKB-SubCell"/>
</dbReference>
<protein>
    <recommendedName>
        <fullName evidence="9">Ig-like domain-containing protein</fullName>
    </recommendedName>
</protein>
<feature type="domain" description="Ig-like" evidence="9">
    <location>
        <begin position="74"/>
        <end position="165"/>
    </location>
</feature>
<feature type="domain" description="Ig-like" evidence="9">
    <location>
        <begin position="1"/>
        <end position="64"/>
    </location>
</feature>
<evidence type="ECO:0000256" key="4">
    <source>
        <dbReference type="ARBA" id="ARBA00022737"/>
    </source>
</evidence>
<evidence type="ECO:0000256" key="8">
    <source>
        <dbReference type="ARBA" id="ARBA00023319"/>
    </source>
</evidence>
<comment type="subcellular location">
    <subcellularLocation>
        <location evidence="1">Cell membrane</location>
    </subcellularLocation>
</comment>
<keyword evidence="6" id="KW-1015">Disulfide bond</keyword>
<sequence>MCKADGFPMPKIIWRREDGQAISIERQKKVSVYTQERLSIIRITRSEMGAYLCIATNGVPPSVSKRIIVDVEFPPMIYVPNQLVGAPVGTDVTLHCHVEAYPRAISYWSRDGAVLLASKKHGTEFAENGYRTHMRLTVRRLAETDFGNYRCVAKNALGEAEGSIRLYGKKRFRNNISCL</sequence>
<dbReference type="Proteomes" id="UP000410492">
    <property type="component" value="Unassembled WGS sequence"/>
</dbReference>
<evidence type="ECO:0000313" key="10">
    <source>
        <dbReference type="EMBL" id="VEN59593.1"/>
    </source>
</evidence>
<dbReference type="FunFam" id="2.60.40.10:FF:000376">
    <property type="entry name" value="CLUMA_CG000981, isoform A"/>
    <property type="match status" value="1"/>
</dbReference>
<dbReference type="Pfam" id="PF13927">
    <property type="entry name" value="Ig_3"/>
    <property type="match status" value="2"/>
</dbReference>
<keyword evidence="2" id="KW-1003">Cell membrane</keyword>
<dbReference type="PANTHER" id="PTHR12231:SF247">
    <property type="entry name" value="DPR-INTERACTING PROTEIN DELTA, ISOFORM D"/>
    <property type="match status" value="1"/>
</dbReference>
<reference evidence="10 11" key="1">
    <citation type="submission" date="2019-01" db="EMBL/GenBank/DDBJ databases">
        <authorList>
            <person name="Sayadi A."/>
        </authorList>
    </citation>
    <scope>NUCLEOTIDE SEQUENCE [LARGE SCALE GENOMIC DNA]</scope>
</reference>
<dbReference type="PROSITE" id="PS50835">
    <property type="entry name" value="IG_LIKE"/>
    <property type="match status" value="2"/>
</dbReference>
<keyword evidence="8" id="KW-0393">Immunoglobulin domain</keyword>
<dbReference type="EMBL" id="CAACVG010012077">
    <property type="protein sequence ID" value="VEN59593.1"/>
    <property type="molecule type" value="Genomic_DNA"/>
</dbReference>
<evidence type="ECO:0000313" key="11">
    <source>
        <dbReference type="Proteomes" id="UP000410492"/>
    </source>
</evidence>
<dbReference type="OrthoDB" id="10012075at2759"/>
<keyword evidence="7" id="KW-0325">Glycoprotein</keyword>
<accession>A0A653DHB3</accession>
<keyword evidence="4" id="KW-0677">Repeat</keyword>
<evidence type="ECO:0000256" key="3">
    <source>
        <dbReference type="ARBA" id="ARBA00022729"/>
    </source>
</evidence>
<dbReference type="InterPro" id="IPR003599">
    <property type="entry name" value="Ig_sub"/>
</dbReference>
<evidence type="ECO:0000256" key="7">
    <source>
        <dbReference type="ARBA" id="ARBA00023180"/>
    </source>
</evidence>
<evidence type="ECO:0000259" key="9">
    <source>
        <dbReference type="PROSITE" id="PS50835"/>
    </source>
</evidence>
<evidence type="ECO:0000256" key="6">
    <source>
        <dbReference type="ARBA" id="ARBA00023157"/>
    </source>
</evidence>
<dbReference type="GO" id="GO:0043005">
    <property type="term" value="C:neuron projection"/>
    <property type="evidence" value="ECO:0007669"/>
    <property type="project" value="TreeGrafter"/>
</dbReference>
<evidence type="ECO:0000256" key="1">
    <source>
        <dbReference type="ARBA" id="ARBA00004236"/>
    </source>
</evidence>
<keyword evidence="5" id="KW-0472">Membrane</keyword>
<dbReference type="SMART" id="SM00408">
    <property type="entry name" value="IGc2"/>
    <property type="match status" value="2"/>
</dbReference>
<dbReference type="AlphaFoldDB" id="A0A653DHB3"/>
<keyword evidence="11" id="KW-1185">Reference proteome</keyword>
<dbReference type="PANTHER" id="PTHR12231">
    <property type="entry name" value="CTX-RELATED TYPE I TRANSMEMBRANE PROTEIN"/>
    <property type="match status" value="1"/>
</dbReference>
<dbReference type="Gene3D" id="2.60.40.10">
    <property type="entry name" value="Immunoglobulins"/>
    <property type="match status" value="2"/>
</dbReference>
<dbReference type="SUPFAM" id="SSF48726">
    <property type="entry name" value="Immunoglobulin"/>
    <property type="match status" value="2"/>
</dbReference>
<keyword evidence="3" id="KW-0732">Signal</keyword>
<evidence type="ECO:0000256" key="5">
    <source>
        <dbReference type="ARBA" id="ARBA00023136"/>
    </source>
</evidence>
<dbReference type="InterPro" id="IPR013783">
    <property type="entry name" value="Ig-like_fold"/>
</dbReference>
<dbReference type="FunFam" id="2.60.40.10:FF:000328">
    <property type="entry name" value="CLUMA_CG000981, isoform A"/>
    <property type="match status" value="1"/>
</dbReference>